<comment type="caution">
    <text evidence="4">The sequence shown here is derived from an EMBL/GenBank/DDBJ whole genome shotgun (WGS) entry which is preliminary data.</text>
</comment>
<sequence>MVDSDDSTTRSLLQHIIFVLLLVIGLTPFLLILWNKTANSGRLRGSLCYKHCFGSCARRVYYDEADLRTLRELEQPIQRESVGISGAYRLYQARKSRLTLHLTSWREDVKRGSGDDGCLHHKLAQILVAQNQYQQSQQAAAEATTGMVPANQAILTSTVPINGRENESSSSSVASNWSDMSDDSDNGSAYELVPPTPKTKSRAPPGRRYGVIIEGEDEVKEDATLCAHDIV</sequence>
<name>A0AAV0UAQ9_9STRA</name>
<keyword evidence="2" id="KW-0812">Transmembrane</keyword>
<dbReference type="Proteomes" id="UP001159659">
    <property type="component" value="Unassembled WGS sequence"/>
</dbReference>
<dbReference type="AlphaFoldDB" id="A0AAV0UAQ9"/>
<evidence type="ECO:0000256" key="1">
    <source>
        <dbReference type="SAM" id="MobiDB-lite"/>
    </source>
</evidence>
<gene>
    <name evidence="3" type="ORF">PFR001_LOCUS4698</name>
    <name evidence="4" type="ORF">PFR002_LOCUS6920</name>
</gene>
<keyword evidence="5" id="KW-1185">Reference proteome</keyword>
<evidence type="ECO:0000313" key="4">
    <source>
        <dbReference type="EMBL" id="CAI5732550.1"/>
    </source>
</evidence>
<accession>A0AAV0UAQ9</accession>
<feature type="compositionally biased region" description="Low complexity" evidence="1">
    <location>
        <begin position="168"/>
        <end position="179"/>
    </location>
</feature>
<keyword evidence="2" id="KW-0472">Membrane</keyword>
<proteinExistence type="predicted"/>
<evidence type="ECO:0000256" key="2">
    <source>
        <dbReference type="SAM" id="Phobius"/>
    </source>
</evidence>
<evidence type="ECO:0000313" key="3">
    <source>
        <dbReference type="EMBL" id="CAH0489275.1"/>
    </source>
</evidence>
<feature type="transmembrane region" description="Helical" evidence="2">
    <location>
        <begin position="12"/>
        <end position="34"/>
    </location>
</feature>
<dbReference type="EMBL" id="CANTFK010000897">
    <property type="protein sequence ID" value="CAI5732550.1"/>
    <property type="molecule type" value="Genomic_DNA"/>
</dbReference>
<evidence type="ECO:0000313" key="6">
    <source>
        <dbReference type="Proteomes" id="UP001159659"/>
    </source>
</evidence>
<feature type="region of interest" description="Disordered" evidence="1">
    <location>
        <begin position="160"/>
        <end position="209"/>
    </location>
</feature>
<organism evidence="4 6">
    <name type="scientific">Peronospora farinosa</name>
    <dbReference type="NCBI Taxonomy" id="134698"/>
    <lineage>
        <taxon>Eukaryota</taxon>
        <taxon>Sar</taxon>
        <taxon>Stramenopiles</taxon>
        <taxon>Oomycota</taxon>
        <taxon>Peronosporomycetes</taxon>
        <taxon>Peronosporales</taxon>
        <taxon>Peronosporaceae</taxon>
        <taxon>Peronospora</taxon>
    </lineage>
</organism>
<protein>
    <submittedName>
        <fullName evidence="4">Uncharacterized protein</fullName>
    </submittedName>
</protein>
<reference evidence="3 5" key="1">
    <citation type="submission" date="2021-11" db="EMBL/GenBank/DDBJ databases">
        <authorList>
            <person name="Islam A."/>
            <person name="Islam S."/>
            <person name="Flora M.S."/>
            <person name="Rahman M."/>
            <person name="Ziaur R.M."/>
            <person name="Epstein J.H."/>
            <person name="Hassan M."/>
            <person name="Klassen M."/>
            <person name="Woodard K."/>
            <person name="Webb A."/>
            <person name="Webby R.J."/>
            <person name="El Zowalaty M.E."/>
        </authorList>
    </citation>
    <scope>NUCLEOTIDE SEQUENCE [LARGE SCALE GENOMIC DNA]</scope>
    <source>
        <strain evidence="3">Pf1</strain>
    </source>
</reference>
<reference evidence="4" key="2">
    <citation type="submission" date="2022-12" db="EMBL/GenBank/DDBJ databases">
        <authorList>
            <person name="Webb A."/>
        </authorList>
    </citation>
    <scope>NUCLEOTIDE SEQUENCE</scope>
    <source>
        <strain evidence="4">Pf2</strain>
    </source>
</reference>
<keyword evidence="2" id="KW-1133">Transmembrane helix</keyword>
<evidence type="ECO:0000313" key="5">
    <source>
        <dbReference type="Proteomes" id="UP001157938"/>
    </source>
</evidence>
<dbReference type="EMBL" id="CAKLBC010001052">
    <property type="protein sequence ID" value="CAH0489275.1"/>
    <property type="molecule type" value="Genomic_DNA"/>
</dbReference>
<dbReference type="Proteomes" id="UP001157938">
    <property type="component" value="Unassembled WGS sequence"/>
</dbReference>